<sequence>MVCPISIGIAGWSYADWQGIVYIDPKVDQLVYVSGFVDCIEINSTFYRPPFAKTVRSWLERTSQKPEFFFTAKLHQSFTHEGKVDPEIVKQFHRGFEPFLEAKKLRHLLVQFRYDFSDGEPARRHLADIVGRFQEAFSLVVELRHVSWESQEALDFLGGLGVTVCNLDYPMSKQSFKLPHCTVGRSGYFRMHGRNAEKWFSKAGRDEVYNYYYSERELTGIKQRLDELGKAFESLTVIANNHYRGAELANALELKALVSGQQQPIPEGLLKTYPNLARIAVGR</sequence>
<dbReference type="InterPro" id="IPR036520">
    <property type="entry name" value="UPF0759_sf"/>
</dbReference>
<comment type="caution">
    <text evidence="1">The sequence shown here is derived from an EMBL/GenBank/DDBJ whole genome shotgun (WGS) entry which is preliminary data.</text>
</comment>
<dbReference type="Gene3D" id="3.20.20.410">
    <property type="entry name" value="Protein of unknown function UPF0759"/>
    <property type="match status" value="1"/>
</dbReference>
<organism evidence="1 2">
    <name type="scientific">Anaerobaca lacustris</name>
    <dbReference type="NCBI Taxonomy" id="3044600"/>
    <lineage>
        <taxon>Bacteria</taxon>
        <taxon>Pseudomonadati</taxon>
        <taxon>Planctomycetota</taxon>
        <taxon>Phycisphaerae</taxon>
        <taxon>Sedimentisphaerales</taxon>
        <taxon>Anaerobacaceae</taxon>
        <taxon>Anaerobaca</taxon>
    </lineage>
</organism>
<dbReference type="InterPro" id="IPR002763">
    <property type="entry name" value="DUF72"/>
</dbReference>
<gene>
    <name evidence="1" type="ORF">QJ522_11930</name>
</gene>
<dbReference type="AlphaFoldDB" id="A0AAW6TZG9"/>
<reference evidence="1" key="1">
    <citation type="submission" date="2023-05" db="EMBL/GenBank/DDBJ databases">
        <title>Anaerotaeda fermentans gen. nov., sp. nov., a novel anaerobic planctomycete of the new family within the order Sedimentisphaerales isolated from Taman Peninsula, Russia.</title>
        <authorList>
            <person name="Khomyakova M.A."/>
            <person name="Merkel A.Y."/>
            <person name="Slobodkin A.I."/>
        </authorList>
    </citation>
    <scope>NUCLEOTIDE SEQUENCE</scope>
    <source>
        <strain evidence="1">M17dextr</strain>
    </source>
</reference>
<keyword evidence="2" id="KW-1185">Reference proteome</keyword>
<dbReference type="SUPFAM" id="SSF117396">
    <property type="entry name" value="TM1631-like"/>
    <property type="match status" value="1"/>
</dbReference>
<evidence type="ECO:0000313" key="2">
    <source>
        <dbReference type="Proteomes" id="UP001431776"/>
    </source>
</evidence>
<dbReference type="PANTHER" id="PTHR30348:SF13">
    <property type="entry name" value="UPF0759 PROTEIN YUNF"/>
    <property type="match status" value="1"/>
</dbReference>
<evidence type="ECO:0000313" key="1">
    <source>
        <dbReference type="EMBL" id="MDI6449757.1"/>
    </source>
</evidence>
<dbReference type="EMBL" id="JASCXX010000013">
    <property type="protein sequence ID" value="MDI6449757.1"/>
    <property type="molecule type" value="Genomic_DNA"/>
</dbReference>
<dbReference type="PANTHER" id="PTHR30348">
    <property type="entry name" value="UNCHARACTERIZED PROTEIN YECE"/>
    <property type="match status" value="1"/>
</dbReference>
<name>A0AAW6TZG9_9BACT</name>
<protein>
    <submittedName>
        <fullName evidence="1">DUF72 domain-containing protein</fullName>
    </submittedName>
</protein>
<dbReference type="RefSeq" id="WP_349245166.1">
    <property type="nucleotide sequence ID" value="NZ_JASCXX010000013.1"/>
</dbReference>
<accession>A0AAW6TZG9</accession>
<dbReference type="Pfam" id="PF01904">
    <property type="entry name" value="DUF72"/>
    <property type="match status" value="1"/>
</dbReference>
<dbReference type="Proteomes" id="UP001431776">
    <property type="component" value="Unassembled WGS sequence"/>
</dbReference>
<proteinExistence type="predicted"/>